<dbReference type="Proteomes" id="UP001465153">
    <property type="component" value="Unassembled WGS sequence"/>
</dbReference>
<evidence type="ECO:0000313" key="5">
    <source>
        <dbReference type="EMBL" id="GAA6167569.1"/>
    </source>
</evidence>
<organism evidence="5 6">
    <name type="scientific">Sessilibacter corallicola</name>
    <dbReference type="NCBI Taxonomy" id="2904075"/>
    <lineage>
        <taxon>Bacteria</taxon>
        <taxon>Pseudomonadati</taxon>
        <taxon>Pseudomonadota</taxon>
        <taxon>Gammaproteobacteria</taxon>
        <taxon>Cellvibrionales</taxon>
        <taxon>Cellvibrionaceae</taxon>
        <taxon>Sessilibacter</taxon>
    </lineage>
</organism>
<dbReference type="EC" id="4.2.1.96" evidence="3"/>
<comment type="caution">
    <text evidence="5">The sequence shown here is derived from an EMBL/GenBank/DDBJ whole genome shotgun (WGS) entry which is preliminary data.</text>
</comment>
<keyword evidence="6" id="KW-1185">Reference proteome</keyword>
<dbReference type="Pfam" id="PF01329">
    <property type="entry name" value="Pterin_4a"/>
    <property type="match status" value="1"/>
</dbReference>
<reference evidence="5 6" key="1">
    <citation type="submission" date="2024-04" db="EMBL/GenBank/DDBJ databases">
        <title>Draft genome sequence of Sessilibacter corallicola NBRC 116591.</title>
        <authorList>
            <person name="Miyakawa T."/>
            <person name="Kusuya Y."/>
            <person name="Miura T."/>
        </authorList>
    </citation>
    <scope>NUCLEOTIDE SEQUENCE [LARGE SCALE GENOMIC DNA]</scope>
    <source>
        <strain evidence="5 6">KU-00831-HH</strain>
    </source>
</reference>
<dbReference type="InterPro" id="IPR050376">
    <property type="entry name" value="Pterin-4-alpha-carb_dehyd"/>
</dbReference>
<accession>A0ABQ0A7E9</accession>
<comment type="catalytic activity">
    <reaction evidence="1">
        <text>(4aS,6R)-4a-hydroxy-L-erythro-5,6,7,8-tetrahydrobiopterin = (6R)-L-erythro-6,7-dihydrobiopterin + H2O</text>
        <dbReference type="Rhea" id="RHEA:11920"/>
        <dbReference type="ChEBI" id="CHEBI:15377"/>
        <dbReference type="ChEBI" id="CHEBI:15642"/>
        <dbReference type="ChEBI" id="CHEBI:43120"/>
        <dbReference type="EC" id="4.2.1.96"/>
    </reaction>
</comment>
<dbReference type="EMBL" id="BAABWN010000004">
    <property type="protein sequence ID" value="GAA6167569.1"/>
    <property type="molecule type" value="Genomic_DNA"/>
</dbReference>
<dbReference type="Gene3D" id="3.30.1360.20">
    <property type="entry name" value="Transcriptional coactivator/pterin dehydratase"/>
    <property type="match status" value="1"/>
</dbReference>
<proteinExistence type="inferred from homology"/>
<gene>
    <name evidence="5" type="ORF">NBRC116591_13790</name>
</gene>
<dbReference type="InterPro" id="IPR036428">
    <property type="entry name" value="PCD_sf"/>
</dbReference>
<evidence type="ECO:0000256" key="1">
    <source>
        <dbReference type="ARBA" id="ARBA00001554"/>
    </source>
</evidence>
<evidence type="ECO:0000313" key="6">
    <source>
        <dbReference type="Proteomes" id="UP001465153"/>
    </source>
</evidence>
<name>A0ABQ0A7E9_9GAMM</name>
<evidence type="ECO:0000256" key="3">
    <source>
        <dbReference type="ARBA" id="ARBA00013252"/>
    </source>
</evidence>
<protein>
    <recommendedName>
        <fullName evidence="3">4a-hydroxytetrahydrobiopterin dehydratase</fullName>
        <ecNumber evidence="3">4.2.1.96</ecNumber>
    </recommendedName>
</protein>
<keyword evidence="4" id="KW-0456">Lyase</keyword>
<evidence type="ECO:0000256" key="2">
    <source>
        <dbReference type="ARBA" id="ARBA00006472"/>
    </source>
</evidence>
<dbReference type="PANTHER" id="PTHR42805">
    <property type="entry name" value="PTERIN-4-ALPHA-CARBINOLAMINE DEHYDRATASE-RELATED"/>
    <property type="match status" value="1"/>
</dbReference>
<evidence type="ECO:0000256" key="4">
    <source>
        <dbReference type="ARBA" id="ARBA00023239"/>
    </source>
</evidence>
<dbReference type="PANTHER" id="PTHR42805:SF1">
    <property type="entry name" value="PTERIN-4-ALPHA-CARBINOLAMINE DEHYDRATASE-RELATED"/>
    <property type="match status" value="1"/>
</dbReference>
<sequence length="103" mass="11986">MSQYSQMNERDIDQELSRLIGWIKIESEGIAKLEKVFSYRDYQQAVQSAQRVADLADEHNHHPLLIIEWGKLTVQWWTHSANGLSETDFNLARATDDLLFVPQ</sequence>
<comment type="similarity">
    <text evidence="2">Belongs to the pterin-4-alpha-carbinolamine dehydratase family.</text>
</comment>
<dbReference type="InterPro" id="IPR001533">
    <property type="entry name" value="Pterin_deHydtase"/>
</dbReference>
<dbReference type="SUPFAM" id="SSF55248">
    <property type="entry name" value="PCD-like"/>
    <property type="match status" value="1"/>
</dbReference>
<dbReference type="RefSeq" id="WP_353302171.1">
    <property type="nucleotide sequence ID" value="NZ_BAABWN010000004.1"/>
</dbReference>